<comment type="caution">
    <text evidence="3">The sequence shown here is derived from an EMBL/GenBank/DDBJ whole genome shotgun (WGS) entry which is preliminary data.</text>
</comment>
<evidence type="ECO:0000313" key="3">
    <source>
        <dbReference type="EMBL" id="GLD73691.1"/>
    </source>
</evidence>
<feature type="domain" description="PA" evidence="2">
    <location>
        <begin position="119"/>
        <end position="185"/>
    </location>
</feature>
<name>A0AAD3NIS7_LATJO</name>
<dbReference type="InterPro" id="IPR003137">
    <property type="entry name" value="PA_domain"/>
</dbReference>
<accession>A0AAD3NIS7</accession>
<feature type="region of interest" description="Disordered" evidence="1">
    <location>
        <begin position="288"/>
        <end position="318"/>
    </location>
</feature>
<protein>
    <submittedName>
        <fullName evidence="3">RING finger protein 150-like protein</fullName>
    </submittedName>
</protein>
<dbReference type="SUPFAM" id="SSF52025">
    <property type="entry name" value="PA domain"/>
    <property type="match status" value="1"/>
</dbReference>
<proteinExistence type="predicted"/>
<organism evidence="3 4">
    <name type="scientific">Lates japonicus</name>
    <name type="common">Japanese lates</name>
    <dbReference type="NCBI Taxonomy" id="270547"/>
    <lineage>
        <taxon>Eukaryota</taxon>
        <taxon>Metazoa</taxon>
        <taxon>Chordata</taxon>
        <taxon>Craniata</taxon>
        <taxon>Vertebrata</taxon>
        <taxon>Euteleostomi</taxon>
        <taxon>Actinopterygii</taxon>
        <taxon>Neopterygii</taxon>
        <taxon>Teleostei</taxon>
        <taxon>Neoteleostei</taxon>
        <taxon>Acanthomorphata</taxon>
        <taxon>Carangaria</taxon>
        <taxon>Carangaria incertae sedis</taxon>
        <taxon>Centropomidae</taxon>
        <taxon>Lates</taxon>
    </lineage>
</organism>
<reference evidence="3" key="1">
    <citation type="submission" date="2022-08" db="EMBL/GenBank/DDBJ databases">
        <title>Genome sequencing of akame (Lates japonicus).</title>
        <authorList>
            <person name="Hashiguchi Y."/>
            <person name="Takahashi H."/>
        </authorList>
    </citation>
    <scope>NUCLEOTIDE SEQUENCE</scope>
    <source>
        <strain evidence="3">Kochi</strain>
    </source>
</reference>
<evidence type="ECO:0000256" key="1">
    <source>
        <dbReference type="SAM" id="MobiDB-lite"/>
    </source>
</evidence>
<dbReference type="AlphaFoldDB" id="A0AAD3NIS7"/>
<evidence type="ECO:0000313" key="4">
    <source>
        <dbReference type="Proteomes" id="UP001279410"/>
    </source>
</evidence>
<sequence>MEAANGRLLRGVPSVSGVDAIGLLRPIERFALAGEDRHGPGLAGGGLPQPGPLYVAALLLLRPPAVPGLHRGRAGGVVHRLRQHHLRGPGHLGAPHREDGVRSLWGALAEAGRGVLILPAAPHDRQACDPNTRFAVPAQAGASIALIARGNCTCRDKIRHAAVHNASAVVIFNVGSANANDTITMPHHGTGEVVTAILSRGISHATAGAQRDWVTMTHHHRHEELCSTPAGRRCSLHLLHIALMIISSPGSLTSIQRFRYANAETETSFITQTTLPQEAKKAISKLQVRTIRKGDQETRPTSTTVPPARGKQGQRRNR</sequence>
<gene>
    <name evidence="3" type="ORF">AKAME5_002501600</name>
</gene>
<dbReference type="Pfam" id="PF02225">
    <property type="entry name" value="PA"/>
    <property type="match status" value="1"/>
</dbReference>
<dbReference type="Gene3D" id="3.50.30.30">
    <property type="match status" value="1"/>
</dbReference>
<dbReference type="Proteomes" id="UP001279410">
    <property type="component" value="Unassembled WGS sequence"/>
</dbReference>
<keyword evidence="4" id="KW-1185">Reference proteome</keyword>
<dbReference type="InterPro" id="IPR046450">
    <property type="entry name" value="PA_dom_sf"/>
</dbReference>
<dbReference type="EMBL" id="BRZM01001742">
    <property type="protein sequence ID" value="GLD73691.1"/>
    <property type="molecule type" value="Genomic_DNA"/>
</dbReference>
<evidence type="ECO:0000259" key="2">
    <source>
        <dbReference type="Pfam" id="PF02225"/>
    </source>
</evidence>